<dbReference type="GO" id="GO:0008290">
    <property type="term" value="C:F-actin capping protein complex"/>
    <property type="evidence" value="ECO:0007669"/>
    <property type="project" value="UniProtKB-UniRule"/>
</dbReference>
<evidence type="ECO:0000256" key="2">
    <source>
        <dbReference type="ARBA" id="ARBA00022467"/>
    </source>
</evidence>
<dbReference type="GO" id="GO:0030863">
    <property type="term" value="C:cortical cytoskeleton"/>
    <property type="evidence" value="ECO:0007669"/>
    <property type="project" value="TreeGrafter"/>
</dbReference>
<evidence type="ECO:0000256" key="3">
    <source>
        <dbReference type="ARBA" id="ARBA00023203"/>
    </source>
</evidence>
<dbReference type="InterPro" id="IPR002189">
    <property type="entry name" value="CapZ_alpha"/>
</dbReference>
<keyword evidence="5" id="KW-1185">Reference proteome</keyword>
<name>A0AA85KGD5_TRIRE</name>
<dbReference type="Proteomes" id="UP000050795">
    <property type="component" value="Unassembled WGS sequence"/>
</dbReference>
<sequence>MVGEYATPEEKAAICAKLVLLAPPCEFNEVLDDVRCISGDDHQIQKKLAAAIAQYNKDQMIHVKLPGCEHPSLITSYADLGSGYFMCPRSQQSFHFDHLKQTVSDVKSLDRSNVENIDHELEDWRHALQECATVYVNEHFPEGAVSVYALRLHDGARSLVLCIESHFSKHQSTGRWRSEWIFKVIGQSPMEFSVHGVIKVQTHLYEEGNVQLISSKEVDFVIPGSVPKEFAKESLKKIKHADCAYQVGVAENFKTMSDTTFKALRRQLPLTRSKLDWNKIITYQIGSELAKAPQN</sequence>
<dbReference type="FunFam" id="3.90.1150.210:FF:000003">
    <property type="entry name" value="F-actin-capping protein subunit alpha"/>
    <property type="match status" value="1"/>
</dbReference>
<proteinExistence type="inferred from homology"/>
<dbReference type="AlphaFoldDB" id="A0AA85KGD5"/>
<comment type="subunit">
    <text evidence="4">Heterodimer of an alpha and a beta subunit.</text>
</comment>
<dbReference type="PANTHER" id="PTHR10653:SF0">
    <property type="entry name" value="F-ACTIN-CAPPING PROTEIN SUBUNIT ALPHA"/>
    <property type="match status" value="1"/>
</dbReference>
<evidence type="ECO:0000313" key="6">
    <source>
        <dbReference type="WBParaSite" id="TREG1_91960.1"/>
    </source>
</evidence>
<organism evidence="5 6">
    <name type="scientific">Trichobilharzia regenti</name>
    <name type="common">Nasal bird schistosome</name>
    <dbReference type="NCBI Taxonomy" id="157069"/>
    <lineage>
        <taxon>Eukaryota</taxon>
        <taxon>Metazoa</taxon>
        <taxon>Spiralia</taxon>
        <taxon>Lophotrochozoa</taxon>
        <taxon>Platyhelminthes</taxon>
        <taxon>Trematoda</taxon>
        <taxon>Digenea</taxon>
        <taxon>Strigeidida</taxon>
        <taxon>Schistosomatoidea</taxon>
        <taxon>Schistosomatidae</taxon>
        <taxon>Trichobilharzia</taxon>
    </lineage>
</organism>
<dbReference type="PANTHER" id="PTHR10653">
    <property type="entry name" value="F-ACTIN-CAPPING PROTEIN SUBUNIT ALPHA"/>
    <property type="match status" value="1"/>
</dbReference>
<dbReference type="GO" id="GO:0051016">
    <property type="term" value="P:barbed-end actin filament capping"/>
    <property type="evidence" value="ECO:0007669"/>
    <property type="project" value="UniProtKB-UniRule"/>
</dbReference>
<dbReference type="PRINTS" id="PR00191">
    <property type="entry name" value="FACTINCAPA"/>
</dbReference>
<dbReference type="Pfam" id="PF01267">
    <property type="entry name" value="F-actin_cap_A"/>
    <property type="match status" value="1"/>
</dbReference>
<dbReference type="WBParaSite" id="TREG1_91960.1">
    <property type="protein sequence ID" value="TREG1_91960.1"/>
    <property type="gene ID" value="TREG1_91960"/>
</dbReference>
<dbReference type="InterPro" id="IPR042276">
    <property type="entry name" value="CapZ_alpha/beta_2"/>
</dbReference>
<reference evidence="6" key="2">
    <citation type="submission" date="2023-11" db="UniProtKB">
        <authorList>
            <consortium name="WormBaseParasite"/>
        </authorList>
    </citation>
    <scope>IDENTIFICATION</scope>
</reference>
<keyword evidence="2 4" id="KW-0117">Actin capping</keyword>
<accession>A0AA85KGD5</accession>
<reference evidence="5" key="1">
    <citation type="submission" date="2022-06" db="EMBL/GenBank/DDBJ databases">
        <authorList>
            <person name="Berger JAMES D."/>
            <person name="Berger JAMES D."/>
        </authorList>
    </citation>
    <scope>NUCLEOTIDE SEQUENCE [LARGE SCALE GENOMIC DNA]</scope>
</reference>
<dbReference type="SUPFAM" id="SSF90096">
    <property type="entry name" value="Subunits of heterodimeric actin filament capping protein Capz"/>
    <property type="match status" value="1"/>
</dbReference>
<comment type="function">
    <text evidence="4">F-actin-capping proteins bind in a Ca(2+)-independent manner to the fast growing ends of actin filaments (barbed end) thereby blocking the exchange of subunits at these ends. Unlike other capping proteins (such as gelsolin and severin), these proteins do not sever actin filaments.</text>
</comment>
<dbReference type="InterPro" id="IPR042489">
    <property type="entry name" value="CapZ_alpha_1"/>
</dbReference>
<evidence type="ECO:0000313" key="5">
    <source>
        <dbReference type="Proteomes" id="UP000050795"/>
    </source>
</evidence>
<dbReference type="GO" id="GO:0030036">
    <property type="term" value="P:actin cytoskeleton organization"/>
    <property type="evidence" value="ECO:0007669"/>
    <property type="project" value="TreeGrafter"/>
</dbReference>
<comment type="similarity">
    <text evidence="1 4">Belongs to the F-actin-capping protein alpha subunit family.</text>
</comment>
<evidence type="ECO:0000256" key="4">
    <source>
        <dbReference type="RuleBase" id="RU365077"/>
    </source>
</evidence>
<dbReference type="GO" id="GO:0051015">
    <property type="term" value="F:actin filament binding"/>
    <property type="evidence" value="ECO:0007669"/>
    <property type="project" value="TreeGrafter"/>
</dbReference>
<dbReference type="Gene3D" id="3.30.1140.60">
    <property type="entry name" value="F-actin capping protein, alpha subunit"/>
    <property type="match status" value="1"/>
</dbReference>
<evidence type="ECO:0000256" key="1">
    <source>
        <dbReference type="ARBA" id="ARBA00010479"/>
    </source>
</evidence>
<dbReference type="InterPro" id="IPR037282">
    <property type="entry name" value="CapZ_alpha/beta"/>
</dbReference>
<protein>
    <recommendedName>
        <fullName evidence="4">F-actin-capping protein subunit alpha</fullName>
    </recommendedName>
</protein>
<keyword evidence="3 4" id="KW-0009">Actin-binding</keyword>
<dbReference type="Gene3D" id="3.90.1150.210">
    <property type="entry name" value="F-actin capping protein, beta subunit"/>
    <property type="match status" value="1"/>
</dbReference>